<evidence type="ECO:0000313" key="3">
    <source>
        <dbReference type="EMBL" id="CAG7721520.1"/>
    </source>
</evidence>
<dbReference type="OrthoDB" id="6075101at2759"/>
<name>A0A8J2JPK0_9HEXA</name>
<dbReference type="InterPro" id="IPR024057">
    <property type="entry name" value="Nucleoplasmin_core_dom"/>
</dbReference>
<evidence type="ECO:0000259" key="2">
    <source>
        <dbReference type="Pfam" id="PF03066"/>
    </source>
</evidence>
<gene>
    <name evidence="3" type="ORF">AFUS01_LOCUS10731</name>
</gene>
<dbReference type="GO" id="GO:0005737">
    <property type="term" value="C:cytoplasm"/>
    <property type="evidence" value="ECO:0007669"/>
    <property type="project" value="TreeGrafter"/>
</dbReference>
<proteinExistence type="predicted"/>
<dbReference type="GO" id="GO:0042393">
    <property type="term" value="F:histone binding"/>
    <property type="evidence" value="ECO:0007669"/>
    <property type="project" value="TreeGrafter"/>
</dbReference>
<comment type="caution">
    <text evidence="3">The sequence shown here is derived from an EMBL/GenBank/DDBJ whole genome shotgun (WGS) entry which is preliminary data.</text>
</comment>
<protein>
    <recommendedName>
        <fullName evidence="2">Nucleoplasmin core domain-containing protein</fullName>
    </recommendedName>
</protein>
<evidence type="ECO:0000313" key="4">
    <source>
        <dbReference type="Proteomes" id="UP000708208"/>
    </source>
</evidence>
<organism evidence="3 4">
    <name type="scientific">Allacma fusca</name>
    <dbReference type="NCBI Taxonomy" id="39272"/>
    <lineage>
        <taxon>Eukaryota</taxon>
        <taxon>Metazoa</taxon>
        <taxon>Ecdysozoa</taxon>
        <taxon>Arthropoda</taxon>
        <taxon>Hexapoda</taxon>
        <taxon>Collembola</taxon>
        <taxon>Symphypleona</taxon>
        <taxon>Sminthuridae</taxon>
        <taxon>Allacma</taxon>
    </lineage>
</organism>
<evidence type="ECO:0000256" key="1">
    <source>
        <dbReference type="SAM" id="MobiDB-lite"/>
    </source>
</evidence>
<feature type="region of interest" description="Disordered" evidence="1">
    <location>
        <begin position="92"/>
        <end position="185"/>
    </location>
</feature>
<dbReference type="EMBL" id="CAJVCH010080262">
    <property type="protein sequence ID" value="CAG7721520.1"/>
    <property type="molecule type" value="Genomic_DNA"/>
</dbReference>
<dbReference type="GO" id="GO:0006338">
    <property type="term" value="P:chromatin remodeling"/>
    <property type="evidence" value="ECO:0007669"/>
    <property type="project" value="TreeGrafter"/>
</dbReference>
<dbReference type="GO" id="GO:0003682">
    <property type="term" value="F:chromatin binding"/>
    <property type="evidence" value="ECO:0007669"/>
    <property type="project" value="TreeGrafter"/>
</dbReference>
<accession>A0A8J2JPK0</accession>
<dbReference type="GO" id="GO:0005654">
    <property type="term" value="C:nucleoplasm"/>
    <property type="evidence" value="ECO:0007669"/>
    <property type="project" value="TreeGrafter"/>
</dbReference>
<dbReference type="PANTHER" id="PTHR22747:SF18">
    <property type="entry name" value="GEO09167P1-RELATED"/>
    <property type="match status" value="1"/>
</dbReference>
<dbReference type="InterPro" id="IPR004301">
    <property type="entry name" value="Nucleoplasmin"/>
</dbReference>
<reference evidence="3" key="1">
    <citation type="submission" date="2021-06" db="EMBL/GenBank/DDBJ databases">
        <authorList>
            <person name="Hodson N. C."/>
            <person name="Mongue J. A."/>
            <person name="Jaron S. K."/>
        </authorList>
    </citation>
    <scope>NUCLEOTIDE SEQUENCE</scope>
</reference>
<feature type="compositionally biased region" description="Acidic residues" evidence="1">
    <location>
        <begin position="170"/>
        <end position="185"/>
    </location>
</feature>
<sequence>MAIPADPEEDVNHDLKLHQVIVGKKASRDEEQCIEVEFYSADRKKITMPLAYLQRGKKNYQRLDMQFPAGTLFHLTEGDGPIYLLGSHVISTSPEDDIIESEDVEEEEEEDDDETGDGNEIIGRDIDYETKPGAGELDELGSKKRKQDGDRENGGEPKKLKSTPQNANSDLDDEGEENGGDGAME</sequence>
<keyword evidence="4" id="KW-1185">Reference proteome</keyword>
<dbReference type="GO" id="GO:0003723">
    <property type="term" value="F:RNA binding"/>
    <property type="evidence" value="ECO:0007669"/>
    <property type="project" value="TreeGrafter"/>
</dbReference>
<dbReference type="GO" id="GO:0005730">
    <property type="term" value="C:nucleolus"/>
    <property type="evidence" value="ECO:0007669"/>
    <property type="project" value="TreeGrafter"/>
</dbReference>
<feature type="compositionally biased region" description="Basic and acidic residues" evidence="1">
    <location>
        <begin position="147"/>
        <end position="159"/>
    </location>
</feature>
<feature type="domain" description="Nucleoplasmin core" evidence="2">
    <location>
        <begin position="7"/>
        <end position="90"/>
    </location>
</feature>
<feature type="compositionally biased region" description="Acidic residues" evidence="1">
    <location>
        <begin position="94"/>
        <end position="117"/>
    </location>
</feature>
<dbReference type="AlphaFoldDB" id="A0A8J2JPK0"/>
<dbReference type="PANTHER" id="PTHR22747">
    <property type="entry name" value="NUCLEOPLASMIN"/>
    <property type="match status" value="1"/>
</dbReference>
<dbReference type="Pfam" id="PF03066">
    <property type="entry name" value="Nucleoplasmin"/>
    <property type="match status" value="1"/>
</dbReference>
<dbReference type="Proteomes" id="UP000708208">
    <property type="component" value="Unassembled WGS sequence"/>
</dbReference>